<protein>
    <recommendedName>
        <fullName evidence="3">EF-hand domain-containing protein</fullName>
    </recommendedName>
</protein>
<evidence type="ECO:0000259" key="3">
    <source>
        <dbReference type="PROSITE" id="PS50222"/>
    </source>
</evidence>
<dbReference type="Proteomes" id="UP000593567">
    <property type="component" value="Unassembled WGS sequence"/>
</dbReference>
<comment type="caution">
    <text evidence="4">The sequence shown here is derived from an EMBL/GenBank/DDBJ whole genome shotgun (WGS) entry which is preliminary data.</text>
</comment>
<dbReference type="EMBL" id="VXIV02001746">
    <property type="protein sequence ID" value="KAF6030150.1"/>
    <property type="molecule type" value="Genomic_DNA"/>
</dbReference>
<dbReference type="PANTHER" id="PTHR46788:SF1">
    <property type="entry name" value="EF-HAND CALCIUM-BINDING DOMAIN-CONTAINING PROTEIN 5"/>
    <property type="match status" value="1"/>
</dbReference>
<feature type="compositionally biased region" description="Acidic residues" evidence="2">
    <location>
        <begin position="385"/>
        <end position="398"/>
    </location>
</feature>
<gene>
    <name evidence="4" type="ORF">EB796_011528</name>
</gene>
<evidence type="ECO:0000313" key="5">
    <source>
        <dbReference type="Proteomes" id="UP000593567"/>
    </source>
</evidence>
<dbReference type="PANTHER" id="PTHR46788">
    <property type="entry name" value="EF-HAND CALCIUM-BINDING DOMAIN-CONTAINING PROTEIN 5"/>
    <property type="match status" value="1"/>
</dbReference>
<feature type="region of interest" description="Disordered" evidence="2">
    <location>
        <begin position="1"/>
        <end position="30"/>
    </location>
</feature>
<dbReference type="OrthoDB" id="199400at2759"/>
<proteinExistence type="predicted"/>
<evidence type="ECO:0000313" key="4">
    <source>
        <dbReference type="EMBL" id="KAF6030150.1"/>
    </source>
</evidence>
<dbReference type="SUPFAM" id="SSF47473">
    <property type="entry name" value="EF-hand"/>
    <property type="match status" value="1"/>
</dbReference>
<dbReference type="Gene3D" id="1.20.920.20">
    <property type="match status" value="1"/>
</dbReference>
<dbReference type="SUPFAM" id="SSF55781">
    <property type="entry name" value="GAF domain-like"/>
    <property type="match status" value="1"/>
</dbReference>
<dbReference type="Gene3D" id="3.30.450.40">
    <property type="match status" value="1"/>
</dbReference>
<dbReference type="Gene3D" id="1.20.890.10">
    <property type="entry name" value="cAMP-dependent protein kinase regulatory subunit, dimerization-anchoring domain"/>
    <property type="match status" value="1"/>
</dbReference>
<evidence type="ECO:0000256" key="1">
    <source>
        <dbReference type="SAM" id="Coils"/>
    </source>
</evidence>
<dbReference type="InterPro" id="IPR011992">
    <property type="entry name" value="EF-hand-dom_pair"/>
</dbReference>
<reference evidence="4" key="1">
    <citation type="submission" date="2020-06" db="EMBL/GenBank/DDBJ databases">
        <title>Draft genome of Bugula neritina, a colonial animal packing powerful symbionts and potential medicines.</title>
        <authorList>
            <person name="Rayko M."/>
        </authorList>
    </citation>
    <scope>NUCLEOTIDE SEQUENCE [LARGE SCALE GENOMIC DNA]</scope>
    <source>
        <strain evidence="4">Kwan_BN1</strain>
    </source>
</reference>
<dbReference type="InterPro" id="IPR029016">
    <property type="entry name" value="GAF-like_dom_sf"/>
</dbReference>
<dbReference type="GO" id="GO:0005509">
    <property type="term" value="F:calcium ion binding"/>
    <property type="evidence" value="ECO:0007669"/>
    <property type="project" value="InterPro"/>
</dbReference>
<keyword evidence="1" id="KW-0175">Coiled coil</keyword>
<evidence type="ECO:0000256" key="2">
    <source>
        <dbReference type="SAM" id="MobiDB-lite"/>
    </source>
</evidence>
<accession>A0A7J7JUU8</accession>
<feature type="domain" description="EF-hand" evidence="3">
    <location>
        <begin position="608"/>
        <end position="643"/>
    </location>
</feature>
<dbReference type="CDD" id="cd22968">
    <property type="entry name" value="DD_EFCAB5"/>
    <property type="match status" value="1"/>
</dbReference>
<feature type="region of interest" description="Disordered" evidence="2">
    <location>
        <begin position="385"/>
        <end position="514"/>
    </location>
</feature>
<keyword evidence="5" id="KW-1185">Reference proteome</keyword>
<sequence>MSETANAFKLSGNGRLSSAGSVGMTPPRSPAMNRVPSAFLIKEVETPPSPSKWQRQHEQTFFRQLSFQRDAKKLNTRASKEKAQKLARKIPTEMLAREWMNDNEVTLDARAFLVENILPTLILGVEKLLMEADKLELANKTESDPNFNPINYLAQYLMRNNPRYSNLSEASPYVKSLREVGEALKAQIFELEDNKLAKIKNEARRKREERERLAEQKKLERVRRKEALEEQFTEWTDTAEGRVELALVQSALKSFAAMVEYLPEDLQPMAKYSQEIDSADDSGKTLVQRDFVEYLTNFVDDYPAPLFDQFVAHLNRCSAAYHSEQARELRKATLSNIFIMCDNSGIGVLDRHRILSLFESFYDQQSSETKQTMKLRNPRKWPVVEVDEADSESEDEGEVTSPVKAAETQSNAAVSADTLPTDAEKPEARPSSAEEKHEDEATEKTAAPPVDSNAAEVTGTAEPTGESAEVATAASAVDEANAEGPAAPDVLPDDKEESRDQVAPLGQKREPTRAGAFSVSFAEGTNLERERTMLTTRGTGSQSQMSAFDENTINMSQFIQLTETFLGDYPVLEIFQSLCRYMRNGYVETEEEKMTRLMKAHREVQQLKQRQRIDNLFERWDNEGSGYLEIEEVETIAHKYKDGLERQAINRAKYRTLQKAKQATGQTDTRLTKSEFRDLIYTICDEIPGDNTFEFFVDFVESCVERTYAEKIRGEARKKWLSQIITSADTSAASLETVYRSVFQALYRDAETHGGGKVISANIAMHEQNNKEPARGEYCLRYIAATSDDSAFLLNQVLYKDMPGISFAAVESGKPLHVPRVSNHGNIHFFNPNRAEDDRDGSFVVIPLKDKRKRVFGTLGVDTLRDPHTKSIFITHEIQFYQGISKAFSISYHKVDSKRKTLRITESAISWICRRSEFVHEINVYLVEPDGKDEDYVLRRMMLAQGEKDVKTFYMPSRLERKDNLFRDYLFKCVDNSDTVTADAYGQRHFAFPLRGGDGRAIAVIDISTGEVKAMPKHERREILRMLKLVQKAQKEINKESLDGERTMVLEAEKENEDVRIEVMFDRLMLMDLRKNVAKLDVRAYAELKSYKDPPQVIHNILKSTLSLFYPEKAKKKEFDDWGACKMLINSELNNKIVTI</sequence>
<feature type="coiled-coil region" evidence="1">
    <location>
        <begin position="174"/>
        <end position="230"/>
    </location>
</feature>
<organism evidence="4 5">
    <name type="scientific">Bugula neritina</name>
    <name type="common">Brown bryozoan</name>
    <name type="synonym">Sertularia neritina</name>
    <dbReference type="NCBI Taxonomy" id="10212"/>
    <lineage>
        <taxon>Eukaryota</taxon>
        <taxon>Metazoa</taxon>
        <taxon>Spiralia</taxon>
        <taxon>Lophotrochozoa</taxon>
        <taxon>Bryozoa</taxon>
        <taxon>Gymnolaemata</taxon>
        <taxon>Cheilostomatida</taxon>
        <taxon>Flustrina</taxon>
        <taxon>Buguloidea</taxon>
        <taxon>Bugulidae</taxon>
        <taxon>Bugula</taxon>
    </lineage>
</organism>
<name>A0A7J7JUU8_BUGNE</name>
<feature type="compositionally biased region" description="Basic and acidic residues" evidence="2">
    <location>
        <begin position="422"/>
        <end position="443"/>
    </location>
</feature>
<dbReference type="PROSITE" id="PS50222">
    <property type="entry name" value="EF_HAND_2"/>
    <property type="match status" value="1"/>
</dbReference>
<dbReference type="Gene3D" id="1.10.238.10">
    <property type="entry name" value="EF-hand"/>
    <property type="match status" value="1"/>
</dbReference>
<feature type="compositionally biased region" description="Low complexity" evidence="2">
    <location>
        <begin position="464"/>
        <end position="484"/>
    </location>
</feature>
<dbReference type="InterPro" id="IPR002048">
    <property type="entry name" value="EF_hand_dom"/>
</dbReference>
<dbReference type="AlphaFoldDB" id="A0A7J7JUU8"/>